<evidence type="ECO:0000313" key="3">
    <source>
        <dbReference type="Proteomes" id="UP000008138"/>
    </source>
</evidence>
<accession>F2L5H5</accession>
<dbReference type="EMBL" id="CP002590">
    <property type="protein sequence ID" value="AEA12346.1"/>
    <property type="molecule type" value="Genomic_DNA"/>
</dbReference>
<evidence type="ECO:0000313" key="2">
    <source>
        <dbReference type="EMBL" id="AEA12346.1"/>
    </source>
</evidence>
<dbReference type="HOGENOM" id="CLU_3039265_0_0_2"/>
<feature type="domain" description="HEPN" evidence="1">
    <location>
        <begin position="15"/>
        <end position="50"/>
    </location>
</feature>
<organism evidence="2 3">
    <name type="scientific">Thermoproteus uzoniensis (strain 768-20)</name>
    <dbReference type="NCBI Taxonomy" id="999630"/>
    <lineage>
        <taxon>Archaea</taxon>
        <taxon>Thermoproteota</taxon>
        <taxon>Thermoprotei</taxon>
        <taxon>Thermoproteales</taxon>
        <taxon>Thermoproteaceae</taxon>
        <taxon>Thermoproteus</taxon>
    </lineage>
</organism>
<name>F2L5H5_THEU7</name>
<dbReference type="Pfam" id="PF05168">
    <property type="entry name" value="HEPN"/>
    <property type="match status" value="1"/>
</dbReference>
<gene>
    <name evidence="2" type="ordered locus">TUZN_0861</name>
</gene>
<protein>
    <submittedName>
        <fullName evidence="2">HEPN domain protein</fullName>
    </submittedName>
</protein>
<dbReference type="InterPro" id="IPR007842">
    <property type="entry name" value="HEPN_dom"/>
</dbReference>
<evidence type="ECO:0000259" key="1">
    <source>
        <dbReference type="Pfam" id="PF05168"/>
    </source>
</evidence>
<reference key="2">
    <citation type="submission" date="2011-03" db="EMBL/GenBank/DDBJ databases">
        <title>Complete genome sequence of the thermoacidophilic crenarchaeon Thermoproteus uzoniensis 768-20.</title>
        <authorList>
            <person name="Mardanov A.V."/>
            <person name="Gumerov V.M."/>
            <person name="Beletsky A.V."/>
            <person name="Prokofeva M.I."/>
            <person name="Bonch-Osmolovskaya E.A."/>
            <person name="Ravin N.V."/>
            <person name="Skryabin K.G."/>
        </authorList>
    </citation>
    <scope>NUCLEOTIDE SEQUENCE</scope>
    <source>
        <strain>768-20</strain>
    </source>
</reference>
<dbReference type="SUPFAM" id="SSF81593">
    <property type="entry name" value="Nucleotidyltransferase substrate binding subunit/domain"/>
    <property type="match status" value="1"/>
</dbReference>
<proteinExistence type="predicted"/>
<keyword evidence="3" id="KW-1185">Reference proteome</keyword>
<sequence length="54" mass="6198">MAEVGVQIPLDPVVVDLLEDAYIGSRYLPVRYSQESARRAYREVERALRALSYL</sequence>
<dbReference type="STRING" id="999630.TUZN_0861"/>
<dbReference type="Proteomes" id="UP000008138">
    <property type="component" value="Chromosome"/>
</dbReference>
<dbReference type="AlphaFoldDB" id="F2L5H5"/>
<dbReference type="KEGG" id="tuz:TUZN_0861"/>
<reference evidence="2 3" key="1">
    <citation type="journal article" date="2011" name="J. Bacteriol.">
        <title>Complete genome sequence of the thermoacidophilic crenarchaeon Thermoproteus uzoniensis 768-20.</title>
        <authorList>
            <person name="Mardanov A.V."/>
            <person name="Gumerov V.M."/>
            <person name="Beletsky A.V."/>
            <person name="Prokofeva M.I."/>
            <person name="Bonch-Osmolovskaya E.A."/>
            <person name="Ravin N.V."/>
            <person name="Skryabin K.G."/>
        </authorList>
    </citation>
    <scope>NUCLEOTIDE SEQUENCE [LARGE SCALE GENOMIC DNA]</scope>
    <source>
        <strain evidence="2 3">768-20</strain>
    </source>
</reference>